<dbReference type="Pfam" id="PF01503">
    <property type="entry name" value="PRA-PH"/>
    <property type="match status" value="1"/>
</dbReference>
<evidence type="ECO:0000256" key="12">
    <source>
        <dbReference type="ARBA" id="ARBA00022723"/>
    </source>
</evidence>
<evidence type="ECO:0000256" key="14">
    <source>
        <dbReference type="ARBA" id="ARBA00022801"/>
    </source>
</evidence>
<evidence type="ECO:0000256" key="3">
    <source>
        <dbReference type="ARBA" id="ARBA00001947"/>
    </source>
</evidence>
<evidence type="ECO:0000259" key="23">
    <source>
        <dbReference type="Pfam" id="PF01502"/>
    </source>
</evidence>
<feature type="domain" description="Phosphoribosyl-AMP cyclohydrolase" evidence="23">
    <location>
        <begin position="220"/>
        <end position="291"/>
    </location>
</feature>
<dbReference type="GO" id="GO:0051287">
    <property type="term" value="F:NAD binding"/>
    <property type="evidence" value="ECO:0007669"/>
    <property type="project" value="InterPro"/>
</dbReference>
<dbReference type="InterPro" id="IPR008179">
    <property type="entry name" value="HisE"/>
</dbReference>
<dbReference type="InterPro" id="IPR038019">
    <property type="entry name" value="PRib_AMP_CycHydrolase_sf"/>
</dbReference>
<dbReference type="EC" id="3.6.1.31" evidence="7"/>
<evidence type="ECO:0000256" key="4">
    <source>
        <dbReference type="ARBA" id="ARBA00005169"/>
    </source>
</evidence>
<keyword evidence="14" id="KW-0378">Hydrolase</keyword>
<evidence type="ECO:0000256" key="7">
    <source>
        <dbReference type="ARBA" id="ARBA00012414"/>
    </source>
</evidence>
<dbReference type="GO" id="GO:0005829">
    <property type="term" value="C:cytosol"/>
    <property type="evidence" value="ECO:0007669"/>
    <property type="project" value="TreeGrafter"/>
</dbReference>
<dbReference type="CDD" id="cd11546">
    <property type="entry name" value="NTP-PPase_His4"/>
    <property type="match status" value="1"/>
</dbReference>
<dbReference type="NCBIfam" id="TIGR00069">
    <property type="entry name" value="hisD"/>
    <property type="match status" value="1"/>
</dbReference>
<organism evidence="25">
    <name type="scientific">Salpingoeca rosetta (strain ATCC 50818 / BSB-021)</name>
    <dbReference type="NCBI Taxonomy" id="946362"/>
    <lineage>
        <taxon>Eukaryota</taxon>
        <taxon>Choanoflagellata</taxon>
        <taxon>Craspedida</taxon>
        <taxon>Salpingoecidae</taxon>
        <taxon>Salpingoeca</taxon>
    </lineage>
</organism>
<dbReference type="SUPFAM" id="SSF53720">
    <property type="entry name" value="ALDH-like"/>
    <property type="match status" value="1"/>
</dbReference>
<accession>F2UAM5</accession>
<dbReference type="PANTHER" id="PTHR21256">
    <property type="entry name" value="HISTIDINOL DEHYDROGENASE HDH"/>
    <property type="match status" value="1"/>
</dbReference>
<evidence type="ECO:0000256" key="10">
    <source>
        <dbReference type="ARBA" id="ARBA00017884"/>
    </source>
</evidence>
<evidence type="ECO:0000256" key="21">
    <source>
        <dbReference type="ARBA" id="ARBA00049489"/>
    </source>
</evidence>
<keyword evidence="16" id="KW-0067">ATP-binding</keyword>
<comment type="cofactor">
    <cofactor evidence="3">
        <name>Zn(2+)</name>
        <dbReference type="ChEBI" id="CHEBI:29105"/>
    </cofactor>
</comment>
<reference evidence="24" key="1">
    <citation type="submission" date="2009-08" db="EMBL/GenBank/DDBJ databases">
        <title>Annotation of Salpingoeca rosetta.</title>
        <authorList>
            <consortium name="The Broad Institute Genome Sequencing Platform"/>
            <person name="Russ C."/>
            <person name="Cuomo C."/>
            <person name="Burger G."/>
            <person name="Gray M.W."/>
            <person name="Holland P.W.H."/>
            <person name="King N."/>
            <person name="Lang F.B.F."/>
            <person name="Roger A.J."/>
            <person name="Ruiz-Trillo I."/>
            <person name="Young S.K."/>
            <person name="Zeng Q."/>
            <person name="Gargeya S."/>
            <person name="Alvarado L."/>
            <person name="Berlin A."/>
            <person name="Chapman S.B."/>
            <person name="Chen Z."/>
            <person name="Freedman E."/>
            <person name="Gellesch M."/>
            <person name="Goldberg J."/>
            <person name="Griggs A."/>
            <person name="Gujja S."/>
            <person name="Heilman E."/>
            <person name="Heiman D."/>
            <person name="Howarth C."/>
            <person name="Mehta T."/>
            <person name="Neiman D."/>
            <person name="Pearson M."/>
            <person name="Roberts A."/>
            <person name="Saif S."/>
            <person name="Shea T."/>
            <person name="Shenoy N."/>
            <person name="Sisk P."/>
            <person name="Stolte C."/>
            <person name="Sykes S."/>
            <person name="White J."/>
            <person name="Yandava C."/>
            <person name="Haas B."/>
            <person name="Nusbaum C."/>
            <person name="Birren B."/>
        </authorList>
    </citation>
    <scope>NUCLEOTIDE SEQUENCE [LARGE SCALE GENOMIC DNA]</scope>
    <source>
        <strain evidence="24">ATCC 50818</strain>
    </source>
</reference>
<keyword evidence="12" id="KW-0479">Metal-binding</keyword>
<dbReference type="GO" id="GO:0000105">
    <property type="term" value="P:L-histidine biosynthetic process"/>
    <property type="evidence" value="ECO:0007669"/>
    <property type="project" value="UniProtKB-UniPathway"/>
</dbReference>
<keyword evidence="25" id="KW-1185">Reference proteome</keyword>
<dbReference type="EC" id="3.5.4.19" evidence="8"/>
<dbReference type="Gene3D" id="3.40.50.1980">
    <property type="entry name" value="Nitrogenase molybdenum iron protein domain"/>
    <property type="match status" value="2"/>
</dbReference>
<evidence type="ECO:0000256" key="2">
    <source>
        <dbReference type="ARBA" id="ARBA00001460"/>
    </source>
</evidence>
<evidence type="ECO:0000256" key="5">
    <source>
        <dbReference type="ARBA" id="ARBA00005204"/>
    </source>
</evidence>
<gene>
    <name evidence="24" type="ORF">PTSG_05145</name>
</gene>
<protein>
    <recommendedName>
        <fullName evidence="10">Histidine biosynthesis trifunctional protein</fullName>
        <ecNumber evidence="9">1.1.1.23</ecNumber>
        <ecNumber evidence="8">3.5.4.19</ecNumber>
        <ecNumber evidence="7">3.6.1.31</ecNumber>
    </recommendedName>
</protein>
<dbReference type="Gene3D" id="1.10.287.1080">
    <property type="entry name" value="MazG-like"/>
    <property type="match status" value="1"/>
</dbReference>
<dbReference type="UniPathway" id="UPA00031">
    <property type="reaction ID" value="UER00007"/>
</dbReference>
<evidence type="ECO:0000256" key="11">
    <source>
        <dbReference type="ARBA" id="ARBA00022605"/>
    </source>
</evidence>
<dbReference type="FunFam" id="3.10.20.810:FF:000002">
    <property type="entry name" value="Histidine biosynthesis trifunctional protein"/>
    <property type="match status" value="1"/>
</dbReference>
<dbReference type="FunFam" id="1.10.287.1080:FF:000002">
    <property type="entry name" value="Histidine biosynthesis bifunctional protein HisIE"/>
    <property type="match status" value="1"/>
</dbReference>
<evidence type="ECO:0000313" key="25">
    <source>
        <dbReference type="Proteomes" id="UP000007799"/>
    </source>
</evidence>
<dbReference type="FunFam" id="3.40.50.1980:FF:000001">
    <property type="entry name" value="Histidinol dehydrogenase"/>
    <property type="match status" value="1"/>
</dbReference>
<dbReference type="GO" id="GO:0005524">
    <property type="term" value="F:ATP binding"/>
    <property type="evidence" value="ECO:0007669"/>
    <property type="project" value="UniProtKB-KW"/>
</dbReference>
<keyword evidence="11" id="KW-0028">Amino-acid biosynthesis</keyword>
<feature type="compositionally biased region" description="Low complexity" evidence="22">
    <location>
        <begin position="433"/>
        <end position="445"/>
    </location>
</feature>
<feature type="compositionally biased region" description="Basic and acidic residues" evidence="22">
    <location>
        <begin position="410"/>
        <end position="421"/>
    </location>
</feature>
<evidence type="ECO:0000256" key="22">
    <source>
        <dbReference type="SAM" id="MobiDB-lite"/>
    </source>
</evidence>
<dbReference type="GeneID" id="16074302"/>
<keyword evidence="19" id="KW-0368">Histidine biosynthesis</keyword>
<keyword evidence="20" id="KW-0511">Multifunctional enzyme</keyword>
<dbReference type="PRINTS" id="PR00083">
    <property type="entry name" value="HOLDHDRGNASE"/>
</dbReference>
<evidence type="ECO:0000256" key="20">
    <source>
        <dbReference type="ARBA" id="ARBA00023268"/>
    </source>
</evidence>
<evidence type="ECO:0000256" key="17">
    <source>
        <dbReference type="ARBA" id="ARBA00023002"/>
    </source>
</evidence>
<evidence type="ECO:0000256" key="9">
    <source>
        <dbReference type="ARBA" id="ARBA00012965"/>
    </source>
</evidence>
<evidence type="ECO:0000256" key="8">
    <source>
        <dbReference type="ARBA" id="ARBA00012721"/>
    </source>
</evidence>
<evidence type="ECO:0000256" key="1">
    <source>
        <dbReference type="ARBA" id="ARBA00000024"/>
    </source>
</evidence>
<proteinExistence type="inferred from homology"/>
<dbReference type="OMA" id="SVFIGAW"/>
<dbReference type="InterPro" id="IPR016298">
    <property type="entry name" value="Histidine_synth_trifunct"/>
</dbReference>
<dbReference type="SUPFAM" id="SSF141734">
    <property type="entry name" value="HisI-like"/>
    <property type="match status" value="1"/>
</dbReference>
<keyword evidence="13" id="KW-0547">Nucleotide-binding</keyword>
<keyword evidence="17" id="KW-0560">Oxidoreductase</keyword>
<sequence>MSVQCVHPFVRVGASNKDTDIDLTSSEWKQSIKQFTIAGDVYITASSQSPTVDQLREFLKVVRARVVGDIVADADVATDLLNAGALQVCIPLATYKANQDAFQQLPQDRLAVVISSADDLNDELSTLDILYDSGTAPTVDDVNAVAAKVGDGVTASFANVSSTSVVQAIDKSAGHALINATTLQSSLLLADAISCLLKTDRPDGLWTTVVVNERNETLGVCYSNAESLKEAIRLQQGVYWSRKRGLWHKGSTSGATQDLHTIAYDCDRDLIQFRVTQHGKGFCHRDTMTCMGASRGLTALQETLRSRLETAPEGSYTRRLFNDPALLQKKVVEEAIELTEAKDTDHIASEMADLLYFSLALCTKAGVSLDDVERKLDRRHLKVSRRPGNAKPEFLKEKLGGITQTQNKKKSMEGQVVHDGEDTPAAGDVDDSAQGQQQQQQQAAAEPVLKMIKAEDVPPLHRDPVDPKARAIAEEIMRDVRERGEAAVMHHAVRLGDIADGQPMVVGQGGLKAAYDALSEQERGVLQRTADRIKAFAQAQRASVQDNCQVDLPGGQAGQLVAAVEVAGCYAPGGRYPLPSSVLMGAVTARVAGVKQVWVASPRPHRSVLAAAYIAGADGLLAVGGVQAIAAFTYGAGDVPVCDAIVGPGNKFVTAAKSLVAGSVAIDMLAGPSECLVVADSTCDPAVVAADLLAQSEHDVAARAILVTPDKQVVDAVNAQVQQQLAVLPTADTARVAIAENSFAVVTADVDEAIAVANRLAPEHLEVHTKDAWDLVPRFDHYGALFVGHNAAEVLGDYGAGPNHTLPTGGTARSFGGLSVHTFLRPRTWLRIDDKKAATGVVQDAVDLALMEGLHGHSRAAALRLPTQGRTIGPIISL</sequence>
<dbReference type="InterPro" id="IPR021130">
    <property type="entry name" value="PRib-ATP_PPHydrolase-like"/>
</dbReference>
<dbReference type="OrthoDB" id="1703565at2759"/>
<dbReference type="InterPro" id="IPR012131">
    <property type="entry name" value="Hstdl_DH"/>
</dbReference>
<comment type="catalytic activity">
    <reaction evidence="2">
        <text>1-(5-phospho-beta-D-ribosyl)-ATP + H2O = 1-(5-phospho-beta-D-ribosyl)-5'-AMP + diphosphate + H(+)</text>
        <dbReference type="Rhea" id="RHEA:22828"/>
        <dbReference type="ChEBI" id="CHEBI:15377"/>
        <dbReference type="ChEBI" id="CHEBI:15378"/>
        <dbReference type="ChEBI" id="CHEBI:33019"/>
        <dbReference type="ChEBI" id="CHEBI:59457"/>
        <dbReference type="ChEBI" id="CHEBI:73183"/>
        <dbReference type="EC" id="3.6.1.31"/>
    </reaction>
</comment>
<dbReference type="Pfam" id="PF01502">
    <property type="entry name" value="PRA-CH"/>
    <property type="match status" value="1"/>
</dbReference>
<dbReference type="NCBIfam" id="TIGR03188">
    <property type="entry name" value="histidine_hisI"/>
    <property type="match status" value="1"/>
</dbReference>
<dbReference type="AlphaFoldDB" id="F2UAM5"/>
<keyword evidence="18" id="KW-0520">NAD</keyword>
<dbReference type="eggNOG" id="KOG4311">
    <property type="taxonomic scope" value="Eukaryota"/>
</dbReference>
<evidence type="ECO:0000256" key="6">
    <source>
        <dbReference type="ARBA" id="ARBA00008260"/>
    </source>
</evidence>
<evidence type="ECO:0000313" key="24">
    <source>
        <dbReference type="EMBL" id="EGD73441.1"/>
    </source>
</evidence>
<evidence type="ECO:0000256" key="13">
    <source>
        <dbReference type="ARBA" id="ARBA00022741"/>
    </source>
</evidence>
<dbReference type="STRING" id="946362.F2UAM5"/>
<comment type="catalytic activity">
    <reaction evidence="1">
        <text>1-(5-phospho-beta-D-ribosyl)-5'-AMP + H2O = 1-(5-phospho-beta-D-ribosyl)-5-[(5-phospho-beta-D-ribosylamino)methylideneamino]imidazole-4-carboxamide</text>
        <dbReference type="Rhea" id="RHEA:20049"/>
        <dbReference type="ChEBI" id="CHEBI:15377"/>
        <dbReference type="ChEBI" id="CHEBI:58435"/>
        <dbReference type="ChEBI" id="CHEBI:59457"/>
        <dbReference type="EC" id="3.5.4.19"/>
    </reaction>
</comment>
<dbReference type="GO" id="GO:0046872">
    <property type="term" value="F:metal ion binding"/>
    <property type="evidence" value="ECO:0007669"/>
    <property type="project" value="UniProtKB-KW"/>
</dbReference>
<comment type="catalytic activity">
    <reaction evidence="21">
        <text>L-histidinol + 2 NAD(+) + H2O = L-histidine + 2 NADH + 3 H(+)</text>
        <dbReference type="Rhea" id="RHEA:20641"/>
        <dbReference type="ChEBI" id="CHEBI:15377"/>
        <dbReference type="ChEBI" id="CHEBI:15378"/>
        <dbReference type="ChEBI" id="CHEBI:57540"/>
        <dbReference type="ChEBI" id="CHEBI:57595"/>
        <dbReference type="ChEBI" id="CHEBI:57699"/>
        <dbReference type="ChEBI" id="CHEBI:57945"/>
        <dbReference type="EC" id="1.1.1.23"/>
    </reaction>
</comment>
<dbReference type="EMBL" id="GL832966">
    <property type="protein sequence ID" value="EGD73441.1"/>
    <property type="molecule type" value="Genomic_DNA"/>
</dbReference>
<dbReference type="KEGG" id="sre:PTSG_05145"/>
<dbReference type="EC" id="1.1.1.23" evidence="9"/>
<dbReference type="GO" id="GO:0004399">
    <property type="term" value="F:histidinol dehydrogenase activity"/>
    <property type="evidence" value="ECO:0007669"/>
    <property type="project" value="UniProtKB-EC"/>
</dbReference>
<evidence type="ECO:0000256" key="15">
    <source>
        <dbReference type="ARBA" id="ARBA00022833"/>
    </source>
</evidence>
<dbReference type="PIRSF" id="PIRSF001257">
    <property type="entry name" value="His_trifunctional"/>
    <property type="match status" value="1"/>
</dbReference>
<dbReference type="SUPFAM" id="SSF101386">
    <property type="entry name" value="all-alpha NTP pyrophosphatases"/>
    <property type="match status" value="1"/>
</dbReference>
<evidence type="ECO:0000256" key="18">
    <source>
        <dbReference type="ARBA" id="ARBA00023027"/>
    </source>
</evidence>
<dbReference type="RefSeq" id="XP_004993723.1">
    <property type="nucleotide sequence ID" value="XM_004993666.1"/>
</dbReference>
<name>F2UAM5_SALR5</name>
<dbReference type="eggNOG" id="KOG2697">
    <property type="taxonomic scope" value="Eukaryota"/>
</dbReference>
<dbReference type="Pfam" id="PF00815">
    <property type="entry name" value="Histidinol_dh"/>
    <property type="match status" value="1"/>
</dbReference>
<dbReference type="CDD" id="cd06572">
    <property type="entry name" value="Histidinol_dh"/>
    <property type="match status" value="1"/>
</dbReference>
<comment type="pathway">
    <text evidence="5">Amino-acid biosynthesis; L-histidine biosynthesis; L-histidine from 5-phospho-alpha-D-ribose 1-diphosphate: step 2/9.</text>
</comment>
<keyword evidence="15" id="KW-0862">Zinc</keyword>
<feature type="region of interest" description="Disordered" evidence="22">
    <location>
        <begin position="383"/>
        <end position="445"/>
    </location>
</feature>
<dbReference type="GO" id="GO:0004636">
    <property type="term" value="F:phosphoribosyl-ATP diphosphatase activity"/>
    <property type="evidence" value="ECO:0007669"/>
    <property type="project" value="UniProtKB-EC"/>
</dbReference>
<dbReference type="PANTHER" id="PTHR21256:SF2">
    <property type="entry name" value="HISTIDINE BIOSYNTHESIS TRIFUNCTIONAL PROTEIN"/>
    <property type="match status" value="1"/>
</dbReference>
<evidence type="ECO:0000256" key="16">
    <source>
        <dbReference type="ARBA" id="ARBA00022840"/>
    </source>
</evidence>
<dbReference type="InterPro" id="IPR002496">
    <property type="entry name" value="PRib_AMP_CycHydrolase_dom"/>
</dbReference>
<dbReference type="InParanoid" id="F2UAM5"/>
<dbReference type="Proteomes" id="UP000007799">
    <property type="component" value="Unassembled WGS sequence"/>
</dbReference>
<dbReference type="GO" id="GO:0004635">
    <property type="term" value="F:phosphoribosyl-AMP cyclohydrolase activity"/>
    <property type="evidence" value="ECO:0007669"/>
    <property type="project" value="UniProtKB-EC"/>
</dbReference>
<dbReference type="Gene3D" id="1.20.5.1300">
    <property type="match status" value="1"/>
</dbReference>
<evidence type="ECO:0000256" key="19">
    <source>
        <dbReference type="ARBA" id="ARBA00023102"/>
    </source>
</evidence>
<dbReference type="InterPro" id="IPR016161">
    <property type="entry name" value="Ald_DH/histidinol_DH"/>
</dbReference>
<comment type="similarity">
    <text evidence="6">In the C-terminal section; belongs to the histidinol dehydrogenase family.</text>
</comment>
<dbReference type="Gene3D" id="3.10.20.810">
    <property type="entry name" value="Phosphoribosyl-AMP cyclohydrolase"/>
    <property type="match status" value="1"/>
</dbReference>
<comment type="pathway">
    <text evidence="4">Amino-acid biosynthesis; L-histidine biosynthesis; L-histidine from 5-phospho-alpha-D-ribose 1-diphosphate: step 3/9.</text>
</comment>